<keyword evidence="1 4" id="KW-0479">Metal-binding</keyword>
<dbReference type="CDD" id="cd08234">
    <property type="entry name" value="threonine_DH_like"/>
    <property type="match status" value="1"/>
</dbReference>
<dbReference type="InterPro" id="IPR050129">
    <property type="entry name" value="Zn_alcohol_dh"/>
</dbReference>
<dbReference type="Proteomes" id="UP000276568">
    <property type="component" value="Unassembled WGS sequence"/>
</dbReference>
<sequence length="340" mass="36938">MKAVVYFGKHDARVSNFKEPPMGEDCVKIAVSYCGICGTDIHKFNGMGGSRPVIPPVVLGHEASGIVVDVGSKVTNFKVGDRVVADPNWSCSHCYYCKNGKTHLCENSRGVVKGFAEYICPPESNVYKIPDSLSMEHAALTEPLSCSIHGMDLAEVKTGDTVLIVGMGSIGSMMVELARISGASNIIVVEPVKEKEPLAKKLGATLFIDPTTQNVNQVVKDAGIENVQHVIECVGLKNTIENSFEYAGKGATVVLFGLGDPNNPPVFNQYNAFQKELVIKTSFVNPHTTQRAINLLSHDQIHCDDIIVKIMDPEEVPKELATKTYFNKGKVLVRMSGKEN</sequence>
<dbReference type="InterPro" id="IPR011032">
    <property type="entry name" value="GroES-like_sf"/>
</dbReference>
<feature type="domain" description="Enoyl reductase (ER)" evidence="5">
    <location>
        <begin position="8"/>
        <end position="333"/>
    </location>
</feature>
<dbReference type="InterPro" id="IPR036291">
    <property type="entry name" value="NAD(P)-bd_dom_sf"/>
</dbReference>
<gene>
    <name evidence="6" type="ORF">EDX97_06620</name>
</gene>
<dbReference type="InterPro" id="IPR013149">
    <property type="entry name" value="ADH-like_C"/>
</dbReference>
<dbReference type="InterPro" id="IPR002328">
    <property type="entry name" value="ADH_Zn_CS"/>
</dbReference>
<name>A0A3N0I0M1_9FIRM</name>
<comment type="caution">
    <text evidence="6">The sequence shown here is derived from an EMBL/GenBank/DDBJ whole genome shotgun (WGS) entry which is preliminary data.</text>
</comment>
<proteinExistence type="inferred from homology"/>
<keyword evidence="7" id="KW-1185">Reference proteome</keyword>
<dbReference type="PANTHER" id="PTHR43401:SF2">
    <property type="entry name" value="L-THREONINE 3-DEHYDROGENASE"/>
    <property type="match status" value="1"/>
</dbReference>
<dbReference type="GO" id="GO:0008270">
    <property type="term" value="F:zinc ion binding"/>
    <property type="evidence" value="ECO:0007669"/>
    <property type="project" value="InterPro"/>
</dbReference>
<keyword evidence="3" id="KW-0560">Oxidoreductase</keyword>
<accession>A0A3N0I0M1</accession>
<dbReference type="OrthoDB" id="9787435at2"/>
<dbReference type="InterPro" id="IPR013154">
    <property type="entry name" value="ADH-like_N"/>
</dbReference>
<evidence type="ECO:0000259" key="5">
    <source>
        <dbReference type="SMART" id="SM00829"/>
    </source>
</evidence>
<dbReference type="PANTHER" id="PTHR43401">
    <property type="entry name" value="L-THREONINE 3-DEHYDROGENASE"/>
    <property type="match status" value="1"/>
</dbReference>
<organism evidence="6 7">
    <name type="scientific">Absicoccus porci</name>
    <dbReference type="NCBI Taxonomy" id="2486576"/>
    <lineage>
        <taxon>Bacteria</taxon>
        <taxon>Bacillati</taxon>
        <taxon>Bacillota</taxon>
        <taxon>Erysipelotrichia</taxon>
        <taxon>Erysipelotrichales</taxon>
        <taxon>Erysipelotrichaceae</taxon>
        <taxon>Absicoccus</taxon>
    </lineage>
</organism>
<evidence type="ECO:0000256" key="3">
    <source>
        <dbReference type="ARBA" id="ARBA00023002"/>
    </source>
</evidence>
<dbReference type="Gene3D" id="3.90.180.10">
    <property type="entry name" value="Medium-chain alcohol dehydrogenases, catalytic domain"/>
    <property type="match status" value="1"/>
</dbReference>
<dbReference type="Pfam" id="PF08240">
    <property type="entry name" value="ADH_N"/>
    <property type="match status" value="1"/>
</dbReference>
<evidence type="ECO:0000313" key="7">
    <source>
        <dbReference type="Proteomes" id="UP000276568"/>
    </source>
</evidence>
<evidence type="ECO:0000313" key="6">
    <source>
        <dbReference type="EMBL" id="RNM30457.1"/>
    </source>
</evidence>
<dbReference type="EMBL" id="RJQC01000002">
    <property type="protein sequence ID" value="RNM30457.1"/>
    <property type="molecule type" value="Genomic_DNA"/>
</dbReference>
<evidence type="ECO:0000256" key="4">
    <source>
        <dbReference type="RuleBase" id="RU361277"/>
    </source>
</evidence>
<reference evidence="6 7" key="1">
    <citation type="submission" date="2018-11" db="EMBL/GenBank/DDBJ databases">
        <title>Clostridium sp. nov., a member of the family Erysipelotrichaceae isolated from pig faeces.</title>
        <authorList>
            <person name="Chang Y.-H."/>
        </authorList>
    </citation>
    <scope>NUCLEOTIDE SEQUENCE [LARGE SCALE GENOMIC DNA]</scope>
    <source>
        <strain evidence="6 7">YH-panp20</strain>
    </source>
</reference>
<dbReference type="SUPFAM" id="SSF50129">
    <property type="entry name" value="GroES-like"/>
    <property type="match status" value="1"/>
</dbReference>
<dbReference type="RefSeq" id="WP_128520367.1">
    <property type="nucleotide sequence ID" value="NZ_JALFCT010000062.1"/>
</dbReference>
<dbReference type="SMART" id="SM00829">
    <property type="entry name" value="PKS_ER"/>
    <property type="match status" value="1"/>
</dbReference>
<protein>
    <submittedName>
        <fullName evidence="6">L-threonine dehydrogenase</fullName>
    </submittedName>
</protein>
<dbReference type="Gene3D" id="3.40.50.720">
    <property type="entry name" value="NAD(P)-binding Rossmann-like Domain"/>
    <property type="match status" value="1"/>
</dbReference>
<dbReference type="InterPro" id="IPR020843">
    <property type="entry name" value="ER"/>
</dbReference>
<evidence type="ECO:0000256" key="2">
    <source>
        <dbReference type="ARBA" id="ARBA00022833"/>
    </source>
</evidence>
<dbReference type="AlphaFoldDB" id="A0A3N0I0M1"/>
<keyword evidence="2 4" id="KW-0862">Zinc</keyword>
<dbReference type="Pfam" id="PF00107">
    <property type="entry name" value="ADH_zinc_N"/>
    <property type="match status" value="1"/>
</dbReference>
<dbReference type="PROSITE" id="PS00059">
    <property type="entry name" value="ADH_ZINC"/>
    <property type="match status" value="1"/>
</dbReference>
<dbReference type="SUPFAM" id="SSF51735">
    <property type="entry name" value="NAD(P)-binding Rossmann-fold domains"/>
    <property type="match status" value="1"/>
</dbReference>
<dbReference type="GO" id="GO:0016491">
    <property type="term" value="F:oxidoreductase activity"/>
    <property type="evidence" value="ECO:0007669"/>
    <property type="project" value="UniProtKB-KW"/>
</dbReference>
<evidence type="ECO:0000256" key="1">
    <source>
        <dbReference type="ARBA" id="ARBA00022723"/>
    </source>
</evidence>
<comment type="similarity">
    <text evidence="4">Belongs to the zinc-containing alcohol dehydrogenase family.</text>
</comment>
<comment type="cofactor">
    <cofactor evidence="4">
        <name>Zn(2+)</name>
        <dbReference type="ChEBI" id="CHEBI:29105"/>
    </cofactor>
</comment>